<protein>
    <submittedName>
        <fullName evidence="1">Uncharacterized protein</fullName>
    </submittedName>
</protein>
<dbReference type="InParanoid" id="Q0V0J1"/>
<name>Q0V0J1_PHANO</name>
<gene>
    <name evidence="1" type="ORF">SNOG_02473</name>
</gene>
<organism evidence="1 2">
    <name type="scientific">Phaeosphaeria nodorum (strain SN15 / ATCC MYA-4574 / FGSC 10173)</name>
    <name type="common">Glume blotch fungus</name>
    <name type="synonym">Parastagonospora nodorum</name>
    <dbReference type="NCBI Taxonomy" id="321614"/>
    <lineage>
        <taxon>Eukaryota</taxon>
        <taxon>Fungi</taxon>
        <taxon>Dikarya</taxon>
        <taxon>Ascomycota</taxon>
        <taxon>Pezizomycotina</taxon>
        <taxon>Dothideomycetes</taxon>
        <taxon>Pleosporomycetidae</taxon>
        <taxon>Pleosporales</taxon>
        <taxon>Pleosporineae</taxon>
        <taxon>Phaeosphaeriaceae</taxon>
        <taxon>Parastagonospora</taxon>
    </lineage>
</organism>
<proteinExistence type="predicted"/>
<evidence type="ECO:0000313" key="1">
    <source>
        <dbReference type="EMBL" id="EAT90685.1"/>
    </source>
</evidence>
<dbReference type="RefSeq" id="XP_001793079.1">
    <property type="nucleotide sequence ID" value="XM_001793027.1"/>
</dbReference>
<accession>Q0V0J1</accession>
<dbReference type="AlphaFoldDB" id="Q0V0J1"/>
<dbReference type="GeneID" id="5969929"/>
<dbReference type="EMBL" id="CH445327">
    <property type="protein sequence ID" value="EAT90685.1"/>
    <property type="molecule type" value="Genomic_DNA"/>
</dbReference>
<evidence type="ECO:0000313" key="2">
    <source>
        <dbReference type="Proteomes" id="UP000001055"/>
    </source>
</evidence>
<reference evidence="2" key="1">
    <citation type="journal article" date="2007" name="Plant Cell">
        <title>Dothideomycete-plant interactions illuminated by genome sequencing and EST analysis of the wheat pathogen Stagonospora nodorum.</title>
        <authorList>
            <person name="Hane J.K."/>
            <person name="Lowe R.G."/>
            <person name="Solomon P.S."/>
            <person name="Tan K.C."/>
            <person name="Schoch C.L."/>
            <person name="Spatafora J.W."/>
            <person name="Crous P.W."/>
            <person name="Kodira C."/>
            <person name="Birren B.W."/>
            <person name="Galagan J.E."/>
            <person name="Torriani S.F."/>
            <person name="McDonald B.A."/>
            <person name="Oliver R.P."/>
        </authorList>
    </citation>
    <scope>NUCLEOTIDE SEQUENCE [LARGE SCALE GENOMIC DNA]</scope>
    <source>
        <strain evidence="2">SN15 / ATCC MYA-4574 / FGSC 10173</strain>
    </source>
</reference>
<dbReference type="Proteomes" id="UP000001055">
    <property type="component" value="Unassembled WGS sequence"/>
</dbReference>
<sequence>MSTSVHVIKTAHLQAIRRLLKALSNGLVAFDITVHVSGTYHPEGACSKIVLPRKTKIGSISTIPVALPAE</sequence>
<dbReference type="KEGG" id="pno:SNOG_02473"/>